<protein>
    <submittedName>
        <fullName evidence="1">Uncharacterized protein</fullName>
    </submittedName>
</protein>
<feature type="non-terminal residue" evidence="1">
    <location>
        <position position="1"/>
    </location>
</feature>
<sequence length="54" mass="6359">QLIKHRIEIVLEFCVEFLCKNYPLINDAMLKCQALLGNLYPITQLNCPNQRLLR</sequence>
<evidence type="ECO:0000313" key="2">
    <source>
        <dbReference type="Proteomes" id="UP000663823"/>
    </source>
</evidence>
<name>A0A820GLG1_9BILA</name>
<gene>
    <name evidence="1" type="ORF">OTI717_LOCUS41447</name>
</gene>
<dbReference type="EMBL" id="CAJOAX010041238">
    <property type="protein sequence ID" value="CAF4281890.1"/>
    <property type="molecule type" value="Genomic_DNA"/>
</dbReference>
<accession>A0A820GLG1</accession>
<dbReference type="Proteomes" id="UP000663823">
    <property type="component" value="Unassembled WGS sequence"/>
</dbReference>
<evidence type="ECO:0000313" key="1">
    <source>
        <dbReference type="EMBL" id="CAF4281890.1"/>
    </source>
</evidence>
<organism evidence="1 2">
    <name type="scientific">Rotaria sordida</name>
    <dbReference type="NCBI Taxonomy" id="392033"/>
    <lineage>
        <taxon>Eukaryota</taxon>
        <taxon>Metazoa</taxon>
        <taxon>Spiralia</taxon>
        <taxon>Gnathifera</taxon>
        <taxon>Rotifera</taxon>
        <taxon>Eurotatoria</taxon>
        <taxon>Bdelloidea</taxon>
        <taxon>Philodinida</taxon>
        <taxon>Philodinidae</taxon>
        <taxon>Rotaria</taxon>
    </lineage>
</organism>
<comment type="caution">
    <text evidence="1">The sequence shown here is derived from an EMBL/GenBank/DDBJ whole genome shotgun (WGS) entry which is preliminary data.</text>
</comment>
<proteinExistence type="predicted"/>
<dbReference type="AlphaFoldDB" id="A0A820GLG1"/>
<reference evidence="1" key="1">
    <citation type="submission" date="2021-02" db="EMBL/GenBank/DDBJ databases">
        <authorList>
            <person name="Nowell W R."/>
        </authorList>
    </citation>
    <scope>NUCLEOTIDE SEQUENCE</scope>
</reference>